<accession>B1Z7U5</accession>
<feature type="transmembrane region" description="Helical" evidence="1">
    <location>
        <begin position="37"/>
        <end position="60"/>
    </location>
</feature>
<dbReference type="Proteomes" id="UP000007136">
    <property type="component" value="Chromosome"/>
</dbReference>
<dbReference type="EMBL" id="CP001029">
    <property type="protein sequence ID" value="ACB83169.1"/>
    <property type="molecule type" value="Genomic_DNA"/>
</dbReference>
<name>B1Z7U5_METPB</name>
<gene>
    <name evidence="2" type="ordered locus">Mpop_5073</name>
</gene>
<keyword evidence="1" id="KW-0812">Transmembrane</keyword>
<keyword evidence="1" id="KW-0472">Membrane</keyword>
<evidence type="ECO:0000313" key="3">
    <source>
        <dbReference type="Proteomes" id="UP000007136"/>
    </source>
</evidence>
<keyword evidence="1" id="KW-1133">Transmembrane helix</keyword>
<dbReference type="KEGG" id="mpo:Mpop_5073"/>
<evidence type="ECO:0000256" key="1">
    <source>
        <dbReference type="SAM" id="Phobius"/>
    </source>
</evidence>
<evidence type="ECO:0000313" key="2">
    <source>
        <dbReference type="EMBL" id="ACB83169.1"/>
    </source>
</evidence>
<dbReference type="AlphaFoldDB" id="B1Z7U5"/>
<dbReference type="HOGENOM" id="CLU_2538717_0_0_5"/>
<organism evidence="2 3">
    <name type="scientific">Methylorubrum populi (strain ATCC BAA-705 / NCIMB 13946 / BJ001)</name>
    <name type="common">Methylobacterium populi</name>
    <dbReference type="NCBI Taxonomy" id="441620"/>
    <lineage>
        <taxon>Bacteria</taxon>
        <taxon>Pseudomonadati</taxon>
        <taxon>Pseudomonadota</taxon>
        <taxon>Alphaproteobacteria</taxon>
        <taxon>Hyphomicrobiales</taxon>
        <taxon>Methylobacteriaceae</taxon>
        <taxon>Methylorubrum</taxon>
    </lineage>
</organism>
<proteinExistence type="predicted"/>
<reference evidence="2" key="1">
    <citation type="submission" date="2008-04" db="EMBL/GenBank/DDBJ databases">
        <title>Complete sequence of chromosome of Methylobacterium populi BJ001.</title>
        <authorList>
            <consortium name="US DOE Joint Genome Institute"/>
            <person name="Copeland A."/>
            <person name="Lucas S."/>
            <person name="Lapidus A."/>
            <person name="Glavina del Rio T."/>
            <person name="Dalin E."/>
            <person name="Tice H."/>
            <person name="Bruce D."/>
            <person name="Goodwin L."/>
            <person name="Pitluck S."/>
            <person name="Chertkov O."/>
            <person name="Brettin T."/>
            <person name="Detter J.C."/>
            <person name="Han C."/>
            <person name="Kuske C.R."/>
            <person name="Schmutz J."/>
            <person name="Larimer F."/>
            <person name="Land M."/>
            <person name="Hauser L."/>
            <person name="Kyrpides N."/>
            <person name="Mikhailova N."/>
            <person name="Marx C."/>
            <person name="Richardson P."/>
        </authorList>
    </citation>
    <scope>NUCLEOTIDE SEQUENCE [LARGE SCALE GENOMIC DNA]</scope>
    <source>
        <strain evidence="2">BJ001</strain>
    </source>
</reference>
<dbReference type="STRING" id="441620.Mpop_5073"/>
<protein>
    <submittedName>
        <fullName evidence="2">Uncharacterized protein</fullName>
    </submittedName>
</protein>
<sequence>MGGPLQALSALAALVLSYVVGFAPLAVRLLPYLGGWGIILSLGGVIIALPFRAAAAPALLRRRETRSHSRLALTIEPTRRPRN</sequence>